<keyword evidence="5 8" id="KW-0963">Cytoplasm</keyword>
<evidence type="ECO:0000256" key="6">
    <source>
        <dbReference type="ARBA" id="ARBA00022670"/>
    </source>
</evidence>
<comment type="caution">
    <text evidence="10">The sequence shown here is derived from an EMBL/GenBank/DDBJ whole genome shotgun (WGS) entry which is preliminary data.</text>
</comment>
<dbReference type="SUPFAM" id="SSF53474">
    <property type="entry name" value="alpha/beta-Hydrolases"/>
    <property type="match status" value="1"/>
</dbReference>
<reference evidence="10" key="1">
    <citation type="submission" date="2023-06" db="EMBL/GenBank/DDBJ databases">
        <title>MT1 and MT2 Draft Genomes of Novel Species.</title>
        <authorList>
            <person name="Venkateswaran K."/>
        </authorList>
    </citation>
    <scope>NUCLEOTIDE SEQUENCE</scope>
    <source>
        <strain evidence="10">F6_8S_P_1B</strain>
    </source>
</reference>
<keyword evidence="4 8" id="KW-0031">Aminopeptidase</keyword>
<keyword evidence="6 8" id="KW-0645">Protease</keyword>
<evidence type="ECO:0000256" key="4">
    <source>
        <dbReference type="ARBA" id="ARBA00022438"/>
    </source>
</evidence>
<dbReference type="PRINTS" id="PR00793">
    <property type="entry name" value="PROAMNOPTASE"/>
</dbReference>
<dbReference type="GO" id="GO:0016787">
    <property type="term" value="F:hydrolase activity"/>
    <property type="evidence" value="ECO:0007669"/>
    <property type="project" value="UniProtKB-KW"/>
</dbReference>
<dbReference type="Pfam" id="PF00561">
    <property type="entry name" value="Abhydrolase_1"/>
    <property type="match status" value="1"/>
</dbReference>
<evidence type="ECO:0000259" key="9">
    <source>
        <dbReference type="Pfam" id="PF00561"/>
    </source>
</evidence>
<keyword evidence="7 8" id="KW-0378">Hydrolase</keyword>
<evidence type="ECO:0000256" key="5">
    <source>
        <dbReference type="ARBA" id="ARBA00022490"/>
    </source>
</evidence>
<dbReference type="EC" id="3.4.11.5" evidence="8"/>
<feature type="domain" description="AB hydrolase-1" evidence="9">
    <location>
        <begin position="17"/>
        <end position="279"/>
    </location>
</feature>
<keyword evidence="11" id="KW-1185">Reference proteome</keyword>
<gene>
    <name evidence="10" type="ORF">P5G50_05645</name>
</gene>
<evidence type="ECO:0000313" key="10">
    <source>
        <dbReference type="EMBL" id="MDN4613933.1"/>
    </source>
</evidence>
<evidence type="ECO:0000256" key="7">
    <source>
        <dbReference type="ARBA" id="ARBA00022801"/>
    </source>
</evidence>
<name>A0ABT8KAA7_9MICO</name>
<evidence type="ECO:0000256" key="2">
    <source>
        <dbReference type="ARBA" id="ARBA00004496"/>
    </source>
</evidence>
<evidence type="ECO:0000313" key="11">
    <source>
        <dbReference type="Proteomes" id="UP001174208"/>
    </source>
</evidence>
<dbReference type="RefSeq" id="WP_301210645.1">
    <property type="nucleotide sequence ID" value="NZ_JAROCF010000001.1"/>
</dbReference>
<dbReference type="InterPro" id="IPR000073">
    <property type="entry name" value="AB_hydrolase_1"/>
</dbReference>
<dbReference type="Gene3D" id="3.40.50.1820">
    <property type="entry name" value="alpha/beta hydrolase"/>
    <property type="match status" value="1"/>
</dbReference>
<protein>
    <recommendedName>
        <fullName evidence="8">Proline iminopeptidase</fullName>
        <shortName evidence="8">PIP</shortName>
        <ecNumber evidence="8">3.4.11.5</ecNumber>
    </recommendedName>
    <alternativeName>
        <fullName evidence="8">Prolyl aminopeptidase</fullName>
    </alternativeName>
</protein>
<dbReference type="InterPro" id="IPR002410">
    <property type="entry name" value="Peptidase_S33"/>
</dbReference>
<accession>A0ABT8KAA7</accession>
<proteinExistence type="inferred from homology"/>
<dbReference type="InterPro" id="IPR029058">
    <property type="entry name" value="AB_hydrolase_fold"/>
</dbReference>
<sequence>MYWETSGAPDGVPAVWLHGGPGSGLGAGGYRNRFDPAQNLVVGLDQRGCGRSRPLIVDDLGSLPGLTTQRLIADLEALREHLGIERWIVTGASWGSTLALAYAVAHPERVIGVVAFAVTTTSRDEVDWITEGVGRIFPKAWAAFEAASGRHPGERVVEAYARRLADPSEEAADDRARAADAWDAWESTHVSLDPAWQPGPLHEDSVQRAVFGTLVTHFWAHDAFLPGDEAILARTDRLAEVPVVLIHGRHDVSGPVITAWRLHQRLPHSELHVVESEGHGGPVAVELTREAAARLTAEAARNVRDIPDA</sequence>
<comment type="catalytic activity">
    <reaction evidence="1 8">
        <text>Release of N-terminal proline from a peptide.</text>
        <dbReference type="EC" id="3.4.11.5"/>
    </reaction>
</comment>
<evidence type="ECO:0000256" key="3">
    <source>
        <dbReference type="ARBA" id="ARBA00010088"/>
    </source>
</evidence>
<comment type="subcellular location">
    <subcellularLocation>
        <location evidence="2 8">Cytoplasm</location>
    </subcellularLocation>
</comment>
<dbReference type="EMBL" id="JAROCF010000001">
    <property type="protein sequence ID" value="MDN4613933.1"/>
    <property type="molecule type" value="Genomic_DNA"/>
</dbReference>
<dbReference type="InterPro" id="IPR005944">
    <property type="entry name" value="Pro_iminopeptidase"/>
</dbReference>
<organism evidence="10 11">
    <name type="scientific">Leifsonia williamsii</name>
    <dbReference type="NCBI Taxonomy" id="3035919"/>
    <lineage>
        <taxon>Bacteria</taxon>
        <taxon>Bacillati</taxon>
        <taxon>Actinomycetota</taxon>
        <taxon>Actinomycetes</taxon>
        <taxon>Micrococcales</taxon>
        <taxon>Microbacteriaceae</taxon>
        <taxon>Leifsonia</taxon>
    </lineage>
</organism>
<comment type="similarity">
    <text evidence="3 8">Belongs to the peptidase S33 family.</text>
</comment>
<dbReference type="PANTHER" id="PTHR43722">
    <property type="entry name" value="PROLINE IMINOPEPTIDASE"/>
    <property type="match status" value="1"/>
</dbReference>
<dbReference type="PANTHER" id="PTHR43722:SF1">
    <property type="entry name" value="PROLINE IMINOPEPTIDASE"/>
    <property type="match status" value="1"/>
</dbReference>
<evidence type="ECO:0000256" key="8">
    <source>
        <dbReference type="PIRNR" id="PIRNR006431"/>
    </source>
</evidence>
<dbReference type="Proteomes" id="UP001174208">
    <property type="component" value="Unassembled WGS sequence"/>
</dbReference>
<dbReference type="PIRSF" id="PIRSF006431">
    <property type="entry name" value="Pept_S33"/>
    <property type="match status" value="1"/>
</dbReference>
<evidence type="ECO:0000256" key="1">
    <source>
        <dbReference type="ARBA" id="ARBA00001585"/>
    </source>
</evidence>